<dbReference type="PANTHER" id="PTHR31100">
    <property type="entry name" value="AT-HOOK MOTIF NUCLEAR-LOCALIZED PROTEIN 15"/>
    <property type="match status" value="1"/>
</dbReference>
<dbReference type="AlphaFoldDB" id="A0ABD1XXK6"/>
<evidence type="ECO:0000256" key="5">
    <source>
        <dbReference type="ARBA" id="ARBA00023242"/>
    </source>
</evidence>
<gene>
    <name evidence="8" type="ORF">R1flu_025377</name>
</gene>
<evidence type="ECO:0000256" key="6">
    <source>
        <dbReference type="SAM" id="MobiDB-lite"/>
    </source>
</evidence>
<evidence type="ECO:0000256" key="4">
    <source>
        <dbReference type="ARBA" id="ARBA00023163"/>
    </source>
</evidence>
<keyword evidence="9" id="KW-1185">Reference proteome</keyword>
<dbReference type="SUPFAM" id="SSF117856">
    <property type="entry name" value="AF0104/ALDC/Ptd012-like"/>
    <property type="match status" value="1"/>
</dbReference>
<dbReference type="CDD" id="cd11378">
    <property type="entry name" value="DUF296"/>
    <property type="match status" value="1"/>
</dbReference>
<keyword evidence="4" id="KW-0804">Transcription</keyword>
<evidence type="ECO:0000256" key="1">
    <source>
        <dbReference type="ARBA" id="ARBA00004123"/>
    </source>
</evidence>
<dbReference type="Proteomes" id="UP001605036">
    <property type="component" value="Unassembled WGS sequence"/>
</dbReference>
<evidence type="ECO:0000259" key="7">
    <source>
        <dbReference type="PROSITE" id="PS51742"/>
    </source>
</evidence>
<feature type="compositionally biased region" description="Basic and acidic residues" evidence="6">
    <location>
        <begin position="151"/>
        <end position="170"/>
    </location>
</feature>
<comment type="caution">
    <text evidence="8">The sequence shown here is derived from an EMBL/GenBank/DDBJ whole genome shotgun (WGS) entry which is preliminary data.</text>
</comment>
<sequence>MGGSDSVTIVGTKLDAERSRAEEAPRDAGSLSIISGRKSRKRIEFLYPERCLDLEPDIWFKLPPFSESGYYTTLLHHSNDDDDWWYRALVCIKVLDPTDRQTGSERRSRRSGEVGNYRVAGLIRVVKTAQVARSGYVYMAGVDHATGIPHGHHDQNQSMHPRDQQQHTSEDENSGSSGPGRGKKRGKVEGKSGGQPGQEGTGGRKPRGRPPGSKNKPKPPIIITRDTGNGMKPHVLEVAGGSDVGESVAAFARRRQRGVCVLGGSGTVANVTLRQPATQGATVTFHGRFDILSLSGAFLPPPAPPNAAGLTIALAGAAGQVVGGTVVGSLQAAGPVLVIAASFQGASFDRLPLPDEGEDSQGHPQITQGAEYTGPLYSVSPAQMGVTACQLSSSDVMSWAAAARPPPY</sequence>
<dbReference type="GO" id="GO:0005634">
    <property type="term" value="C:nucleus"/>
    <property type="evidence" value="ECO:0007669"/>
    <property type="project" value="UniProtKB-SubCell"/>
</dbReference>
<keyword evidence="5" id="KW-0539">Nucleus</keyword>
<accession>A0ABD1XXK6</accession>
<comment type="subcellular location">
    <subcellularLocation>
        <location evidence="1">Nucleus</location>
    </subcellularLocation>
</comment>
<dbReference type="PANTHER" id="PTHR31100:SF14">
    <property type="entry name" value="AT-HOOK MOTIF NUCLEAR-LOCALIZED PROTEIN 15"/>
    <property type="match status" value="1"/>
</dbReference>
<evidence type="ECO:0000313" key="8">
    <source>
        <dbReference type="EMBL" id="KAL2613685.1"/>
    </source>
</evidence>
<proteinExistence type="predicted"/>
<dbReference type="InterPro" id="IPR005175">
    <property type="entry name" value="PPC_dom"/>
</dbReference>
<evidence type="ECO:0000256" key="3">
    <source>
        <dbReference type="ARBA" id="ARBA00023125"/>
    </source>
</evidence>
<feature type="region of interest" description="Disordered" evidence="6">
    <location>
        <begin position="350"/>
        <end position="369"/>
    </location>
</feature>
<feature type="compositionally biased region" description="Gly residues" evidence="6">
    <location>
        <begin position="191"/>
        <end position="203"/>
    </location>
</feature>
<dbReference type="FunFam" id="3.30.1330.80:FF:000002">
    <property type="entry name" value="AT-hook motif nuclear-localized protein"/>
    <property type="match status" value="1"/>
</dbReference>
<dbReference type="Gene3D" id="3.30.1330.80">
    <property type="entry name" value="Hypothetical protein, similar to alpha- acetolactate decarboxylase, domain 2"/>
    <property type="match status" value="1"/>
</dbReference>
<feature type="domain" description="PPC" evidence="7">
    <location>
        <begin position="228"/>
        <end position="364"/>
    </location>
</feature>
<name>A0ABD1XXK6_9MARC</name>
<dbReference type="Pfam" id="PF03479">
    <property type="entry name" value="PCC"/>
    <property type="match status" value="1"/>
</dbReference>
<evidence type="ECO:0000256" key="2">
    <source>
        <dbReference type="ARBA" id="ARBA00023015"/>
    </source>
</evidence>
<dbReference type="GO" id="GO:0003677">
    <property type="term" value="F:DNA binding"/>
    <property type="evidence" value="ECO:0007669"/>
    <property type="project" value="UniProtKB-KW"/>
</dbReference>
<keyword evidence="2" id="KW-0805">Transcription regulation</keyword>
<dbReference type="InterPro" id="IPR014476">
    <property type="entry name" value="AHL15-29"/>
</dbReference>
<dbReference type="EMBL" id="JBHFFA010000007">
    <property type="protein sequence ID" value="KAL2613685.1"/>
    <property type="molecule type" value="Genomic_DNA"/>
</dbReference>
<feature type="region of interest" description="Disordered" evidence="6">
    <location>
        <begin position="147"/>
        <end position="231"/>
    </location>
</feature>
<keyword evidence="3" id="KW-0238">DNA-binding</keyword>
<organism evidence="8 9">
    <name type="scientific">Riccia fluitans</name>
    <dbReference type="NCBI Taxonomy" id="41844"/>
    <lineage>
        <taxon>Eukaryota</taxon>
        <taxon>Viridiplantae</taxon>
        <taxon>Streptophyta</taxon>
        <taxon>Embryophyta</taxon>
        <taxon>Marchantiophyta</taxon>
        <taxon>Marchantiopsida</taxon>
        <taxon>Marchantiidae</taxon>
        <taxon>Marchantiales</taxon>
        <taxon>Ricciaceae</taxon>
        <taxon>Riccia</taxon>
    </lineage>
</organism>
<feature type="region of interest" description="Disordered" evidence="6">
    <location>
        <begin position="1"/>
        <end position="27"/>
    </location>
</feature>
<protein>
    <recommendedName>
        <fullName evidence="7">PPC domain-containing protein</fullName>
    </recommendedName>
</protein>
<feature type="compositionally biased region" description="Basic and acidic residues" evidence="6">
    <location>
        <begin position="14"/>
        <end position="26"/>
    </location>
</feature>
<dbReference type="PROSITE" id="PS51742">
    <property type="entry name" value="PPC"/>
    <property type="match status" value="1"/>
</dbReference>
<reference evidence="8 9" key="1">
    <citation type="submission" date="2024-09" db="EMBL/GenBank/DDBJ databases">
        <title>Chromosome-scale assembly of Riccia fluitans.</title>
        <authorList>
            <person name="Paukszto L."/>
            <person name="Sawicki J."/>
            <person name="Karawczyk K."/>
            <person name="Piernik-Szablinska J."/>
            <person name="Szczecinska M."/>
            <person name="Mazdziarz M."/>
        </authorList>
    </citation>
    <scope>NUCLEOTIDE SEQUENCE [LARGE SCALE GENOMIC DNA]</scope>
    <source>
        <strain evidence="8">Rf_01</strain>
        <tissue evidence="8">Aerial parts of the thallus</tissue>
    </source>
</reference>
<evidence type="ECO:0000313" key="9">
    <source>
        <dbReference type="Proteomes" id="UP001605036"/>
    </source>
</evidence>